<accession>A0A0R3RIJ2</accession>
<dbReference type="WBParaSite" id="EEL_0000130001-mRNA-1">
    <property type="protein sequence ID" value="EEL_0000130001-mRNA-1"/>
    <property type="gene ID" value="EEL_0000130001"/>
</dbReference>
<keyword evidence="1" id="KW-0732">Signal</keyword>
<reference evidence="3" key="1">
    <citation type="submission" date="2017-02" db="UniProtKB">
        <authorList>
            <consortium name="WormBaseParasite"/>
        </authorList>
    </citation>
    <scope>IDENTIFICATION</scope>
</reference>
<protein>
    <submittedName>
        <fullName evidence="3">SCP domain-containing protein</fullName>
    </submittedName>
</protein>
<proteinExistence type="predicted"/>
<evidence type="ECO:0000256" key="1">
    <source>
        <dbReference type="SAM" id="SignalP"/>
    </source>
</evidence>
<name>A0A0R3RIJ2_9BILA</name>
<keyword evidence="2" id="KW-1185">Reference proteome</keyword>
<sequence>MNGCYKAILLFVLASGQVEGLDGKDLRIHAIERTGMVNDNIERDGLKYLPPNENVGLISLSETNRKDKRPSESTWRCGDDRSYYFELLNECYLISEAQFLNIDPDRKIAYGGTRNEYMFNCWQQYRGRLLDIGSKHIAEKMNFVKEMIIDFNHRSFNRQAIQVGFMINRKYELISQNGEHYELLDEEHRNHAASCPSVCCIVFLANTRATVDVKMVYTTCDNRTRAMSYICEAPALT</sequence>
<evidence type="ECO:0000313" key="3">
    <source>
        <dbReference type="WBParaSite" id="EEL_0000130001-mRNA-1"/>
    </source>
</evidence>
<dbReference type="AlphaFoldDB" id="A0A0R3RIJ2"/>
<feature type="signal peptide" evidence="1">
    <location>
        <begin position="1"/>
        <end position="20"/>
    </location>
</feature>
<evidence type="ECO:0000313" key="2">
    <source>
        <dbReference type="Proteomes" id="UP000050640"/>
    </source>
</evidence>
<dbReference type="Proteomes" id="UP000050640">
    <property type="component" value="Unplaced"/>
</dbReference>
<feature type="chain" id="PRO_5006447539" evidence="1">
    <location>
        <begin position="21"/>
        <end position="237"/>
    </location>
</feature>
<organism evidence="2 3">
    <name type="scientific">Elaeophora elaphi</name>
    <dbReference type="NCBI Taxonomy" id="1147741"/>
    <lineage>
        <taxon>Eukaryota</taxon>
        <taxon>Metazoa</taxon>
        <taxon>Ecdysozoa</taxon>
        <taxon>Nematoda</taxon>
        <taxon>Chromadorea</taxon>
        <taxon>Rhabditida</taxon>
        <taxon>Spirurina</taxon>
        <taxon>Spiruromorpha</taxon>
        <taxon>Filarioidea</taxon>
        <taxon>Onchocercidae</taxon>
        <taxon>Elaeophora</taxon>
    </lineage>
</organism>